<reference evidence="1 2" key="1">
    <citation type="journal article" date="2018" name="Sci. Rep.">
        <title>Genomic signatures of local adaptation to the degree of environmental predictability in rotifers.</title>
        <authorList>
            <person name="Franch-Gras L."/>
            <person name="Hahn C."/>
            <person name="Garcia-Roger E.M."/>
            <person name="Carmona M.J."/>
            <person name="Serra M."/>
            <person name="Gomez A."/>
        </authorList>
    </citation>
    <scope>NUCLEOTIDE SEQUENCE [LARGE SCALE GENOMIC DNA]</scope>
    <source>
        <strain evidence="1">HYR1</strain>
    </source>
</reference>
<dbReference type="AlphaFoldDB" id="A0A3M7SC36"/>
<accession>A0A3M7SC36</accession>
<dbReference type="EMBL" id="REGN01001648">
    <property type="protein sequence ID" value="RNA33366.1"/>
    <property type="molecule type" value="Genomic_DNA"/>
</dbReference>
<organism evidence="1 2">
    <name type="scientific">Brachionus plicatilis</name>
    <name type="common">Marine rotifer</name>
    <name type="synonym">Brachionus muelleri</name>
    <dbReference type="NCBI Taxonomy" id="10195"/>
    <lineage>
        <taxon>Eukaryota</taxon>
        <taxon>Metazoa</taxon>
        <taxon>Spiralia</taxon>
        <taxon>Gnathifera</taxon>
        <taxon>Rotifera</taxon>
        <taxon>Eurotatoria</taxon>
        <taxon>Monogononta</taxon>
        <taxon>Pseudotrocha</taxon>
        <taxon>Ploima</taxon>
        <taxon>Brachionidae</taxon>
        <taxon>Brachionus</taxon>
    </lineage>
</organism>
<keyword evidence="2" id="KW-1185">Reference proteome</keyword>
<sequence>MLTFISKRKLEKPTFGEISTKKHTVLIGFNELIVWVHGSFCSHNSDQTLPLVNNFRIMCSKKRIKRVIIKDLSATTGRASERKVFPGQFRVTEPSLQPTWLQND</sequence>
<protein>
    <submittedName>
        <fullName evidence="1">Uncharacterized protein</fullName>
    </submittedName>
</protein>
<comment type="caution">
    <text evidence="1">The sequence shown here is derived from an EMBL/GenBank/DDBJ whole genome shotgun (WGS) entry which is preliminary data.</text>
</comment>
<evidence type="ECO:0000313" key="1">
    <source>
        <dbReference type="EMBL" id="RNA33366.1"/>
    </source>
</evidence>
<proteinExistence type="predicted"/>
<evidence type="ECO:0000313" key="2">
    <source>
        <dbReference type="Proteomes" id="UP000276133"/>
    </source>
</evidence>
<gene>
    <name evidence="1" type="ORF">BpHYR1_000341</name>
</gene>
<dbReference type="Proteomes" id="UP000276133">
    <property type="component" value="Unassembled WGS sequence"/>
</dbReference>
<name>A0A3M7SC36_BRAPC</name>